<dbReference type="SMART" id="SM00448">
    <property type="entry name" value="REC"/>
    <property type="match status" value="1"/>
</dbReference>
<dbReference type="Proteomes" id="UP000295717">
    <property type="component" value="Unassembled WGS sequence"/>
</dbReference>
<dbReference type="NCBIfam" id="TIGR00254">
    <property type="entry name" value="GGDEF"/>
    <property type="match status" value="1"/>
</dbReference>
<dbReference type="EMBL" id="SMAO01000002">
    <property type="protein sequence ID" value="TCT23152.1"/>
    <property type="molecule type" value="Genomic_DNA"/>
</dbReference>
<dbReference type="InterPro" id="IPR043128">
    <property type="entry name" value="Rev_trsase/Diguanyl_cyclase"/>
</dbReference>
<evidence type="ECO:0000256" key="1">
    <source>
        <dbReference type="PROSITE-ProRule" id="PRU00169"/>
    </source>
</evidence>
<dbReference type="Gene3D" id="3.40.50.2300">
    <property type="match status" value="1"/>
</dbReference>
<dbReference type="SMART" id="SM00267">
    <property type="entry name" value="GGDEF"/>
    <property type="match status" value="1"/>
</dbReference>
<dbReference type="InterPro" id="IPR001633">
    <property type="entry name" value="EAL_dom"/>
</dbReference>
<dbReference type="InterPro" id="IPR011006">
    <property type="entry name" value="CheY-like_superfamily"/>
</dbReference>
<dbReference type="AlphaFoldDB" id="A0A4V2V205"/>
<reference evidence="5 6" key="1">
    <citation type="submission" date="2019-03" db="EMBL/GenBank/DDBJ databases">
        <title>Genomic Encyclopedia of Type Strains, Phase IV (KMG-IV): sequencing the most valuable type-strain genomes for metagenomic binning, comparative biology and taxonomic classification.</title>
        <authorList>
            <person name="Goeker M."/>
        </authorList>
    </citation>
    <scope>NUCLEOTIDE SEQUENCE [LARGE SCALE GENOMIC DNA]</scope>
    <source>
        <strain evidence="5 6">DSM 13587</strain>
    </source>
</reference>
<keyword evidence="1" id="KW-0597">Phosphoprotein</keyword>
<dbReference type="Pfam" id="PF00990">
    <property type="entry name" value="GGDEF"/>
    <property type="match status" value="1"/>
</dbReference>
<dbReference type="InterPro" id="IPR021800">
    <property type="entry name" value="DUF3369"/>
</dbReference>
<protein>
    <submittedName>
        <fullName evidence="5">Diguanylate cyclase (GGDEF)-like protein</fullName>
    </submittedName>
</protein>
<dbReference type="InterPro" id="IPR029787">
    <property type="entry name" value="Nucleotide_cyclase"/>
</dbReference>
<sequence length="738" mass="81947">MSDALSLGDDAVQFIDDPLDRMPSASVDPWRILIVDDDADVHEATMLILRDLVIEGRPLCFFHAYSAQEAYVILERTPDLAVILLDVIMESDDAGLQLVRRIRDELGDHSVRIVLRTGQPGYAPEIETIRAYDINDYRTKSELTRIRLFTSLTAAIRSYWQIRQIELNRRGLELIVEASTGLNRLRALQQFAEGVVIQVCALLNIAPEGLICASSSSPFADESPLVIAAAGRYRETIHRPLQGLPEAPVRDALRRCLLSRRHTFDHGICLYFNVSETRGMAAYLDIAREPDPLDRKLLEVFCANVSVGFENVLLHSQLFDLAYHDQLLRLPNRNRFIQLIEERGAEPDMTLALLDLDDFAAIALALDHRFGDLVLQAVAARLAQTLGPRVILARVAGDAFGLLGPQDDLNPDRLEQVFAAPLMVQGETLRIAATSSLIRLNGSPVRGGELLKDASIALKQGKRFGRGKASYFSDALSKAAHARMRMLTDLRAAFSAERLSLVFQPQIDLVSGRPVGAEALLRWQSDDGHWIPPDQFIPLAEQSGLIVPLGEWVLRTACQQLHRLTELGYAGFRMAINVSHAQFREPGFVPMLERVLADCQVAAAQVELELTESIAMEQIDAITAKLADIRRLGVAIAIDDFGTGYSSLNVLRQLRIDRLKIDRSFIEELERSNPTGSIAQIILALGHQCSLGMIAEGVENEAQHRSLREMGCQEAQGFLFARPMPIEQLEVWMAAAIA</sequence>
<dbReference type="GO" id="GO:0071111">
    <property type="term" value="F:cyclic-guanylate-specific phosphodiesterase activity"/>
    <property type="evidence" value="ECO:0007669"/>
    <property type="project" value="InterPro"/>
</dbReference>
<feature type="domain" description="GGDEF" evidence="4">
    <location>
        <begin position="347"/>
        <end position="474"/>
    </location>
</feature>
<comment type="caution">
    <text evidence="5">The sequence shown here is derived from an EMBL/GenBank/DDBJ whole genome shotgun (WGS) entry which is preliminary data.</text>
</comment>
<dbReference type="SUPFAM" id="SSF55073">
    <property type="entry name" value="Nucleotide cyclase"/>
    <property type="match status" value="1"/>
</dbReference>
<feature type="domain" description="EAL" evidence="3">
    <location>
        <begin position="483"/>
        <end position="737"/>
    </location>
</feature>
<accession>A0A4V2V205</accession>
<evidence type="ECO:0000313" key="5">
    <source>
        <dbReference type="EMBL" id="TCT23152.1"/>
    </source>
</evidence>
<keyword evidence="6" id="KW-1185">Reference proteome</keyword>
<evidence type="ECO:0000313" key="6">
    <source>
        <dbReference type="Proteomes" id="UP000295717"/>
    </source>
</evidence>
<dbReference type="Gene3D" id="3.20.20.450">
    <property type="entry name" value="EAL domain"/>
    <property type="match status" value="1"/>
</dbReference>
<dbReference type="SMART" id="SM00052">
    <property type="entry name" value="EAL"/>
    <property type="match status" value="1"/>
</dbReference>
<dbReference type="PROSITE" id="PS50887">
    <property type="entry name" value="GGDEF"/>
    <property type="match status" value="1"/>
</dbReference>
<evidence type="ECO:0000259" key="2">
    <source>
        <dbReference type="PROSITE" id="PS50110"/>
    </source>
</evidence>
<dbReference type="OrthoDB" id="8553030at2"/>
<feature type="modified residue" description="4-aspartylphosphate" evidence="1">
    <location>
        <position position="86"/>
    </location>
</feature>
<evidence type="ECO:0000259" key="4">
    <source>
        <dbReference type="PROSITE" id="PS50887"/>
    </source>
</evidence>
<dbReference type="PANTHER" id="PTHR33121">
    <property type="entry name" value="CYCLIC DI-GMP PHOSPHODIESTERASE PDEF"/>
    <property type="match status" value="1"/>
</dbReference>
<organism evidence="5 6">
    <name type="scientific">Thiobaca trueperi</name>
    <dbReference type="NCBI Taxonomy" id="127458"/>
    <lineage>
        <taxon>Bacteria</taxon>
        <taxon>Pseudomonadati</taxon>
        <taxon>Pseudomonadota</taxon>
        <taxon>Gammaproteobacteria</taxon>
        <taxon>Chromatiales</taxon>
        <taxon>Chromatiaceae</taxon>
        <taxon>Thiobaca</taxon>
    </lineage>
</organism>
<dbReference type="CDD" id="cd01949">
    <property type="entry name" value="GGDEF"/>
    <property type="match status" value="1"/>
</dbReference>
<dbReference type="CDD" id="cd01948">
    <property type="entry name" value="EAL"/>
    <property type="match status" value="1"/>
</dbReference>
<dbReference type="SUPFAM" id="SSF52172">
    <property type="entry name" value="CheY-like"/>
    <property type="match status" value="1"/>
</dbReference>
<name>A0A4V2V205_9GAMM</name>
<gene>
    <name evidence="5" type="ORF">EDC35_102489</name>
</gene>
<dbReference type="PROSITE" id="PS50110">
    <property type="entry name" value="RESPONSE_REGULATORY"/>
    <property type="match status" value="1"/>
</dbReference>
<feature type="domain" description="Response regulatory" evidence="2">
    <location>
        <begin position="31"/>
        <end position="155"/>
    </location>
</feature>
<dbReference type="PROSITE" id="PS50883">
    <property type="entry name" value="EAL"/>
    <property type="match status" value="1"/>
</dbReference>
<evidence type="ECO:0000259" key="3">
    <source>
        <dbReference type="PROSITE" id="PS50883"/>
    </source>
</evidence>
<dbReference type="PANTHER" id="PTHR33121:SF70">
    <property type="entry name" value="SIGNALING PROTEIN YKOW"/>
    <property type="match status" value="1"/>
</dbReference>
<dbReference type="RefSeq" id="WP_132976254.1">
    <property type="nucleotide sequence ID" value="NZ_SMAO01000002.1"/>
</dbReference>
<dbReference type="SUPFAM" id="SSF141868">
    <property type="entry name" value="EAL domain-like"/>
    <property type="match status" value="1"/>
</dbReference>
<dbReference type="InterPro" id="IPR001789">
    <property type="entry name" value="Sig_transdc_resp-reg_receiver"/>
</dbReference>
<dbReference type="InterPro" id="IPR000160">
    <property type="entry name" value="GGDEF_dom"/>
</dbReference>
<dbReference type="InterPro" id="IPR035919">
    <property type="entry name" value="EAL_sf"/>
</dbReference>
<dbReference type="Pfam" id="PF00563">
    <property type="entry name" value="EAL"/>
    <property type="match status" value="1"/>
</dbReference>
<dbReference type="Pfam" id="PF11849">
    <property type="entry name" value="DUF3369"/>
    <property type="match status" value="1"/>
</dbReference>
<dbReference type="GO" id="GO:0000160">
    <property type="term" value="P:phosphorelay signal transduction system"/>
    <property type="evidence" value="ECO:0007669"/>
    <property type="project" value="InterPro"/>
</dbReference>
<dbReference type="InterPro" id="IPR050706">
    <property type="entry name" value="Cyclic-di-GMP_PDE-like"/>
</dbReference>
<dbReference type="Gene3D" id="3.30.70.270">
    <property type="match status" value="1"/>
</dbReference>
<proteinExistence type="predicted"/>